<evidence type="ECO:0000256" key="3">
    <source>
        <dbReference type="SAM" id="MobiDB-lite"/>
    </source>
</evidence>
<dbReference type="PANTHER" id="PTHR13495:SF0">
    <property type="entry name" value="PSME3-INTERACTING PROTEIN"/>
    <property type="match status" value="1"/>
</dbReference>
<dbReference type="Pfam" id="PF10187">
    <property type="entry name" value="FAM192A_Fyv6_N"/>
    <property type="match status" value="1"/>
</dbReference>
<protein>
    <recommendedName>
        <fullName evidence="4">FAM192A/Fyv6 N-terminal domain-containing protein</fullName>
    </recommendedName>
</protein>
<comment type="subcellular location">
    <subcellularLocation>
        <location evidence="1">Nucleus</location>
    </subcellularLocation>
</comment>
<feature type="region of interest" description="Disordered" evidence="3">
    <location>
        <begin position="34"/>
        <end position="53"/>
    </location>
</feature>
<reference evidence="5" key="1">
    <citation type="submission" date="2022-07" db="EMBL/GenBank/DDBJ databases">
        <title>Phylogenomic reconstructions and comparative analyses of Kickxellomycotina fungi.</title>
        <authorList>
            <person name="Reynolds N.K."/>
            <person name="Stajich J.E."/>
            <person name="Barry K."/>
            <person name="Grigoriev I.V."/>
            <person name="Crous P."/>
            <person name="Smith M.E."/>
        </authorList>
    </citation>
    <scope>NUCLEOTIDE SEQUENCE</scope>
    <source>
        <strain evidence="5">IMI 214461</strain>
    </source>
</reference>
<dbReference type="GO" id="GO:0005634">
    <property type="term" value="C:nucleus"/>
    <property type="evidence" value="ECO:0007669"/>
    <property type="project" value="UniProtKB-SubCell"/>
</dbReference>
<evidence type="ECO:0000313" key="5">
    <source>
        <dbReference type="EMBL" id="KAJ2002830.1"/>
    </source>
</evidence>
<evidence type="ECO:0000259" key="4">
    <source>
        <dbReference type="Pfam" id="PF10187"/>
    </source>
</evidence>
<dbReference type="InterPro" id="IPR039845">
    <property type="entry name" value="FAM192A"/>
</dbReference>
<keyword evidence="6" id="KW-1185">Reference proteome</keyword>
<dbReference type="OrthoDB" id="75720at2759"/>
<accession>A0A9W8EEN4</accession>
<feature type="region of interest" description="Disordered" evidence="3">
    <location>
        <begin position="182"/>
        <end position="234"/>
    </location>
</feature>
<dbReference type="EMBL" id="JANBQF010000267">
    <property type="protein sequence ID" value="KAJ2002830.1"/>
    <property type="molecule type" value="Genomic_DNA"/>
</dbReference>
<dbReference type="InterPro" id="IPR019331">
    <property type="entry name" value="FAM192A/Fyv6_N"/>
</dbReference>
<dbReference type="AlphaFoldDB" id="A0A9W8EEN4"/>
<dbReference type="PANTHER" id="PTHR13495">
    <property type="entry name" value="NEFA-INTERACTING NUCLEAR PROTEIN NIP30"/>
    <property type="match status" value="1"/>
</dbReference>
<name>A0A9W8EEN4_9FUNG</name>
<evidence type="ECO:0000256" key="2">
    <source>
        <dbReference type="ARBA" id="ARBA00023242"/>
    </source>
</evidence>
<dbReference type="Proteomes" id="UP001150907">
    <property type="component" value="Unassembled WGS sequence"/>
</dbReference>
<feature type="domain" description="FAM192A/Fyv6 N-terminal" evidence="4">
    <location>
        <begin position="17"/>
        <end position="118"/>
    </location>
</feature>
<feature type="compositionally biased region" description="Low complexity" evidence="3">
    <location>
        <begin position="184"/>
        <end position="195"/>
    </location>
</feature>
<evidence type="ECO:0000256" key="1">
    <source>
        <dbReference type="ARBA" id="ARBA00004123"/>
    </source>
</evidence>
<feature type="region of interest" description="Disordered" evidence="3">
    <location>
        <begin position="1"/>
        <end position="25"/>
    </location>
</feature>
<keyword evidence="2" id="KW-0539">Nucleus</keyword>
<comment type="caution">
    <text evidence="5">The sequence shown here is derived from an EMBL/GenBank/DDBJ whole genome shotgun (WGS) entry which is preliminary data.</text>
</comment>
<evidence type="ECO:0000313" key="6">
    <source>
        <dbReference type="Proteomes" id="UP001150907"/>
    </source>
</evidence>
<gene>
    <name evidence="5" type="ORF">H4R26_003405</name>
</gene>
<proteinExistence type="predicted"/>
<sequence>MDGSKTSGGATDPRSRFISESAIEDARREREEAWKKAYESGDASAMPETEYDPRTLYERLKEQKQRKDEIYSESRRFSKQIRTLDPEESQFLESVDDVALERDREKRQQELLALAEFKEQVSEKRLAATVKGATAEVSAQSRFATKAALASKIDTVVAAAVRRPKRAEESDHVQAAKRLCSTLDDSANSDDSSAATKEPSGSTLNALLASYGDSSSDSEEDREESSPAEQNSMM</sequence>
<organism evidence="5 6">
    <name type="scientific">Coemansia thaxteri</name>
    <dbReference type="NCBI Taxonomy" id="2663907"/>
    <lineage>
        <taxon>Eukaryota</taxon>
        <taxon>Fungi</taxon>
        <taxon>Fungi incertae sedis</taxon>
        <taxon>Zoopagomycota</taxon>
        <taxon>Kickxellomycotina</taxon>
        <taxon>Kickxellomycetes</taxon>
        <taxon>Kickxellales</taxon>
        <taxon>Kickxellaceae</taxon>
        <taxon>Coemansia</taxon>
    </lineage>
</organism>